<reference evidence="2 3" key="1">
    <citation type="journal article" date="2016" name="Nat. Commun.">
        <title>Extremotolerant tardigrade genome and improved radiotolerance of human cultured cells by tardigrade-unique protein.</title>
        <authorList>
            <person name="Hashimoto T."/>
            <person name="Horikawa D.D."/>
            <person name="Saito Y."/>
            <person name="Kuwahara H."/>
            <person name="Kozuka-Hata H."/>
            <person name="Shin-I T."/>
            <person name="Minakuchi Y."/>
            <person name="Ohishi K."/>
            <person name="Motoyama A."/>
            <person name="Aizu T."/>
            <person name="Enomoto A."/>
            <person name="Kondo K."/>
            <person name="Tanaka S."/>
            <person name="Hara Y."/>
            <person name="Koshikawa S."/>
            <person name="Sagara H."/>
            <person name="Miura T."/>
            <person name="Yokobori S."/>
            <person name="Miyagawa K."/>
            <person name="Suzuki Y."/>
            <person name="Kubo T."/>
            <person name="Oyama M."/>
            <person name="Kohara Y."/>
            <person name="Fujiyama A."/>
            <person name="Arakawa K."/>
            <person name="Katayama T."/>
            <person name="Toyoda A."/>
            <person name="Kunieda T."/>
        </authorList>
    </citation>
    <scope>NUCLEOTIDE SEQUENCE [LARGE SCALE GENOMIC DNA]</scope>
    <source>
        <strain evidence="2 3">YOKOZUNA-1</strain>
    </source>
</reference>
<evidence type="ECO:0000256" key="1">
    <source>
        <dbReference type="SAM" id="SignalP"/>
    </source>
</evidence>
<proteinExistence type="predicted"/>
<organism evidence="2 3">
    <name type="scientific">Ramazzottius varieornatus</name>
    <name type="common">Water bear</name>
    <name type="synonym">Tardigrade</name>
    <dbReference type="NCBI Taxonomy" id="947166"/>
    <lineage>
        <taxon>Eukaryota</taxon>
        <taxon>Metazoa</taxon>
        <taxon>Ecdysozoa</taxon>
        <taxon>Tardigrada</taxon>
        <taxon>Eutardigrada</taxon>
        <taxon>Parachela</taxon>
        <taxon>Hypsibioidea</taxon>
        <taxon>Ramazzottiidae</taxon>
        <taxon>Ramazzottius</taxon>
    </lineage>
</organism>
<keyword evidence="3" id="KW-1185">Reference proteome</keyword>
<dbReference type="AlphaFoldDB" id="A0A1D1VNA3"/>
<gene>
    <name evidence="2" type="primary">RvY_13564</name>
    <name evidence="2" type="synonym">RvY_13564.1</name>
    <name evidence="2" type="ORF">RvY_13564-1</name>
</gene>
<feature type="signal peptide" evidence="1">
    <location>
        <begin position="1"/>
        <end position="26"/>
    </location>
</feature>
<evidence type="ECO:0000313" key="3">
    <source>
        <dbReference type="Proteomes" id="UP000186922"/>
    </source>
</evidence>
<evidence type="ECO:0000313" key="2">
    <source>
        <dbReference type="EMBL" id="GAV03082.1"/>
    </source>
</evidence>
<sequence>MEHSKLFILIFTTLSVLIILPQSCHGKEAEAMDDSDDKSLWTSSGKKAQDDGYCLAGDGKCKPKKKVLAGEGPTPPHVAASLHDKAANQIIDTIAKYAKDFTEGNLDWRSLIQTEYGQKISKAVLTGGLPGGNPAMGAAFKVFRTIMNSMEKWEQNMKKNGLNLKAAVDEINSVMTSVTRDKWTLPNGSTQTDVFA</sequence>
<accession>A0A1D1VNA3</accession>
<protein>
    <submittedName>
        <fullName evidence="2">Uncharacterized protein</fullName>
    </submittedName>
</protein>
<dbReference type="EMBL" id="BDGG01000009">
    <property type="protein sequence ID" value="GAV03082.1"/>
    <property type="molecule type" value="Genomic_DNA"/>
</dbReference>
<feature type="chain" id="PRO_5008898624" evidence="1">
    <location>
        <begin position="27"/>
        <end position="196"/>
    </location>
</feature>
<comment type="caution">
    <text evidence="2">The sequence shown here is derived from an EMBL/GenBank/DDBJ whole genome shotgun (WGS) entry which is preliminary data.</text>
</comment>
<keyword evidence="1" id="KW-0732">Signal</keyword>
<name>A0A1D1VNA3_RAMVA</name>
<dbReference type="Proteomes" id="UP000186922">
    <property type="component" value="Unassembled WGS sequence"/>
</dbReference>